<evidence type="ECO:0000313" key="5">
    <source>
        <dbReference type="EMBL" id="GHO45648.1"/>
    </source>
</evidence>
<keyword evidence="3" id="KW-0804">Transcription</keyword>
<gene>
    <name evidence="5" type="ORF">KSX_38110</name>
</gene>
<dbReference type="PROSITE" id="PS01124">
    <property type="entry name" value="HTH_ARAC_FAMILY_2"/>
    <property type="match status" value="1"/>
</dbReference>
<proteinExistence type="predicted"/>
<dbReference type="Gene3D" id="1.10.10.60">
    <property type="entry name" value="Homeodomain-like"/>
    <property type="match status" value="1"/>
</dbReference>
<comment type="caution">
    <text evidence="5">The sequence shown here is derived from an EMBL/GenBank/DDBJ whole genome shotgun (WGS) entry which is preliminary data.</text>
</comment>
<dbReference type="InterPro" id="IPR009057">
    <property type="entry name" value="Homeodomain-like_sf"/>
</dbReference>
<dbReference type="RefSeq" id="WP_220194959.1">
    <property type="nucleotide sequence ID" value="NZ_BNJF01000001.1"/>
</dbReference>
<name>A0A8J3I476_9CHLR</name>
<evidence type="ECO:0000259" key="4">
    <source>
        <dbReference type="PROSITE" id="PS01124"/>
    </source>
</evidence>
<dbReference type="AlphaFoldDB" id="A0A8J3I476"/>
<keyword evidence="2" id="KW-0238">DNA-binding</keyword>
<dbReference type="PANTHER" id="PTHR46796">
    <property type="entry name" value="HTH-TYPE TRANSCRIPTIONAL ACTIVATOR RHAS-RELATED"/>
    <property type="match status" value="1"/>
</dbReference>
<dbReference type="Pfam" id="PF12833">
    <property type="entry name" value="HTH_18"/>
    <property type="match status" value="1"/>
</dbReference>
<evidence type="ECO:0000256" key="1">
    <source>
        <dbReference type="ARBA" id="ARBA00023015"/>
    </source>
</evidence>
<keyword evidence="6" id="KW-1185">Reference proteome</keyword>
<evidence type="ECO:0000313" key="6">
    <source>
        <dbReference type="Proteomes" id="UP000612362"/>
    </source>
</evidence>
<feature type="domain" description="HTH araC/xylS-type" evidence="4">
    <location>
        <begin position="207"/>
        <end position="290"/>
    </location>
</feature>
<protein>
    <recommendedName>
        <fullName evidence="4">HTH araC/xylS-type domain-containing protein</fullName>
    </recommendedName>
</protein>
<keyword evidence="1" id="KW-0805">Transcription regulation</keyword>
<dbReference type="SMART" id="SM00342">
    <property type="entry name" value="HTH_ARAC"/>
    <property type="match status" value="1"/>
</dbReference>
<dbReference type="Pfam" id="PF20240">
    <property type="entry name" value="DUF6597"/>
    <property type="match status" value="1"/>
</dbReference>
<reference evidence="5" key="1">
    <citation type="submission" date="2020-10" db="EMBL/GenBank/DDBJ databases">
        <title>Taxonomic study of unclassified bacteria belonging to the class Ktedonobacteria.</title>
        <authorList>
            <person name="Yabe S."/>
            <person name="Wang C.M."/>
            <person name="Zheng Y."/>
            <person name="Sakai Y."/>
            <person name="Cavaletti L."/>
            <person name="Monciardini P."/>
            <person name="Donadio S."/>
        </authorList>
    </citation>
    <scope>NUCLEOTIDE SEQUENCE</scope>
    <source>
        <strain evidence="5">SOSP1-1</strain>
    </source>
</reference>
<dbReference type="GO" id="GO:0003700">
    <property type="term" value="F:DNA-binding transcription factor activity"/>
    <property type="evidence" value="ECO:0007669"/>
    <property type="project" value="InterPro"/>
</dbReference>
<dbReference type="InterPro" id="IPR046532">
    <property type="entry name" value="DUF6597"/>
</dbReference>
<organism evidence="5 6">
    <name type="scientific">Ktedonospora formicarum</name>
    <dbReference type="NCBI Taxonomy" id="2778364"/>
    <lineage>
        <taxon>Bacteria</taxon>
        <taxon>Bacillati</taxon>
        <taxon>Chloroflexota</taxon>
        <taxon>Ktedonobacteria</taxon>
        <taxon>Ktedonobacterales</taxon>
        <taxon>Ktedonobacteraceae</taxon>
        <taxon>Ktedonospora</taxon>
    </lineage>
</organism>
<dbReference type="EMBL" id="BNJF01000001">
    <property type="protein sequence ID" value="GHO45648.1"/>
    <property type="molecule type" value="Genomic_DNA"/>
</dbReference>
<dbReference type="GO" id="GO:0043565">
    <property type="term" value="F:sequence-specific DNA binding"/>
    <property type="evidence" value="ECO:0007669"/>
    <property type="project" value="InterPro"/>
</dbReference>
<sequence>MYKVQIKAWNMTVHARSLKYAVIERGEFLTSLYRFLPSPPLAAFIEAFWLSDGPVSLPTRERCLPDGSMAVIINLGHDLLRASHQARAGIFQSFHGGVFSGASSHSSIIDMSTMGTTVSIQFKPGGARPFLPLPALEAANQTIELSTLWGAEAADLREQLQAVITPERRVRILERFLLAHVNWERMPHLSVAFALAQFQPGYRRRAVSDVTEQIGMSPKRFIHLFREAVGLTPKVYCRVLRFQEVLRLLEEERPISWADLALDCGYFDQAHFIHDFQNFSGLTPSAYLENRRTYRNHIPLPD</sequence>
<evidence type="ECO:0000256" key="3">
    <source>
        <dbReference type="ARBA" id="ARBA00023163"/>
    </source>
</evidence>
<dbReference type="InterPro" id="IPR050204">
    <property type="entry name" value="AraC_XylS_family_regulators"/>
</dbReference>
<dbReference type="Proteomes" id="UP000612362">
    <property type="component" value="Unassembled WGS sequence"/>
</dbReference>
<evidence type="ECO:0000256" key="2">
    <source>
        <dbReference type="ARBA" id="ARBA00023125"/>
    </source>
</evidence>
<accession>A0A8J3I476</accession>
<dbReference type="InterPro" id="IPR018060">
    <property type="entry name" value="HTH_AraC"/>
</dbReference>
<dbReference type="SUPFAM" id="SSF46689">
    <property type="entry name" value="Homeodomain-like"/>
    <property type="match status" value="1"/>
</dbReference>
<dbReference type="PANTHER" id="PTHR46796:SF13">
    <property type="entry name" value="HTH-TYPE TRANSCRIPTIONAL ACTIVATOR RHAS"/>
    <property type="match status" value="1"/>
</dbReference>